<dbReference type="Gene3D" id="3.20.20.70">
    <property type="entry name" value="Aldolase class I"/>
    <property type="match status" value="1"/>
</dbReference>
<proteinExistence type="inferred from homology"/>
<evidence type="ECO:0000256" key="5">
    <source>
        <dbReference type="ARBA" id="ARBA00013779"/>
    </source>
</evidence>
<dbReference type="Pfam" id="PF00274">
    <property type="entry name" value="Glycolytic"/>
    <property type="match status" value="1"/>
</dbReference>
<dbReference type="InParanoid" id="F7GKI1"/>
<sequence>CSYPLIALTTEQKKELADIVHQMVCQGKGILVIDDSVCTMNKRLGCLGIDNNEENRRLFRQLFVTADDEIRNYVGGVILSHETFYQKCDDGRTFPEAIKAKNTAVGIKLDRGVVPLAGTNNETTTQGLDGLSERCAQYKKDGADFAKWRCILKIGEHTPSSLAIMENANVLGRYASVCQQNGLVPLIEPDILTDGNHNLKQAQFITEKVLASVFKALSDHHIFLEGSILQVNMVLPGHDCSQRYCPEDIAMATISALRNTVPPAVPAVAFLSGGQNEDDATVLLNAINKCSLPKSWILTFSYGRPLQSSPAKIWAGKDSHVKPAQQEYIRRAKAVSQASEGKYCPPSSGRGMSHASEQLFISITFKHSY</sequence>
<name>F7GKI1_MONDO</name>
<dbReference type="InterPro" id="IPR000741">
    <property type="entry name" value="FBA_I"/>
</dbReference>
<dbReference type="GO" id="GO:0030388">
    <property type="term" value="P:fructose 1,6-bisphosphate metabolic process"/>
    <property type="evidence" value="ECO:0000318"/>
    <property type="project" value="GO_Central"/>
</dbReference>
<comment type="catalytic activity">
    <reaction evidence="1">
        <text>beta-D-fructose 1,6-bisphosphate = D-glyceraldehyde 3-phosphate + dihydroxyacetone phosphate</text>
        <dbReference type="Rhea" id="RHEA:14729"/>
        <dbReference type="ChEBI" id="CHEBI:32966"/>
        <dbReference type="ChEBI" id="CHEBI:57642"/>
        <dbReference type="ChEBI" id="CHEBI:59776"/>
        <dbReference type="EC" id="4.1.2.13"/>
    </reaction>
</comment>
<dbReference type="FunFam" id="3.20.20.70:FF:000140">
    <property type="entry name" value="Fructose-bisphosphate aldolase"/>
    <property type="match status" value="1"/>
</dbReference>
<dbReference type="EC" id="4.1.2.13" evidence="4"/>
<dbReference type="GO" id="GO:0006096">
    <property type="term" value="P:glycolytic process"/>
    <property type="evidence" value="ECO:0000318"/>
    <property type="project" value="GO_Central"/>
</dbReference>
<evidence type="ECO:0000256" key="7">
    <source>
        <dbReference type="ARBA" id="ARBA00023239"/>
    </source>
</evidence>
<comment type="similarity">
    <text evidence="3">Belongs to the class I fructose-bisphosphate aldolase family.</text>
</comment>
<reference evidence="8" key="3">
    <citation type="submission" date="2025-09" db="UniProtKB">
        <authorList>
            <consortium name="Ensembl"/>
        </authorList>
    </citation>
    <scope>IDENTIFICATION</scope>
</reference>
<dbReference type="UniPathway" id="UPA00109">
    <property type="reaction ID" value="UER00183"/>
</dbReference>
<reference evidence="8 9" key="1">
    <citation type="journal article" date="2007" name="Nature">
        <title>Genome of the marsupial Monodelphis domestica reveals innovation in non-coding sequences.</title>
        <authorList>
            <person name="Mikkelsen T.S."/>
            <person name="Wakefield M.J."/>
            <person name="Aken B."/>
            <person name="Amemiya C.T."/>
            <person name="Chang J.L."/>
            <person name="Duke S."/>
            <person name="Garber M."/>
            <person name="Gentles A.J."/>
            <person name="Goodstadt L."/>
            <person name="Heger A."/>
            <person name="Jurka J."/>
            <person name="Kamal M."/>
            <person name="Mauceli E."/>
            <person name="Searle S.M."/>
            <person name="Sharpe T."/>
            <person name="Baker M.L."/>
            <person name="Batzer M.A."/>
            <person name="Benos P.V."/>
            <person name="Belov K."/>
            <person name="Clamp M."/>
            <person name="Cook A."/>
            <person name="Cuff J."/>
            <person name="Das R."/>
            <person name="Davidow L."/>
            <person name="Deakin J.E."/>
            <person name="Fazzari M.J."/>
            <person name="Glass J.L."/>
            <person name="Grabherr M."/>
            <person name="Greally J.M."/>
            <person name="Gu W."/>
            <person name="Hore T.A."/>
            <person name="Huttley G.A."/>
            <person name="Kleber M."/>
            <person name="Jirtle R.L."/>
            <person name="Koina E."/>
            <person name="Lee J.T."/>
            <person name="Mahony S."/>
            <person name="Marra M.A."/>
            <person name="Miller R.D."/>
            <person name="Nicholls R.D."/>
            <person name="Oda M."/>
            <person name="Papenfuss A.T."/>
            <person name="Parra Z.E."/>
            <person name="Pollock D.D."/>
            <person name="Ray D.A."/>
            <person name="Schein J.E."/>
            <person name="Speed T.P."/>
            <person name="Thompson K."/>
            <person name="VandeBerg J.L."/>
            <person name="Wade C.M."/>
            <person name="Walker J.A."/>
            <person name="Waters P.D."/>
            <person name="Webber C."/>
            <person name="Weidman J.R."/>
            <person name="Xie X."/>
            <person name="Zody M.C."/>
            <person name="Baldwin J."/>
            <person name="Abdouelleil A."/>
            <person name="Abdulkadir J."/>
            <person name="Abebe A."/>
            <person name="Abera B."/>
            <person name="Abreu J."/>
            <person name="Acer S.C."/>
            <person name="Aftuck L."/>
            <person name="Alexander A."/>
            <person name="An P."/>
            <person name="Anderson E."/>
            <person name="Anderson S."/>
            <person name="Arachi H."/>
            <person name="Azer M."/>
            <person name="Bachantsang P."/>
            <person name="Barry A."/>
            <person name="Bayul T."/>
            <person name="Berlin A."/>
            <person name="Bessette D."/>
            <person name="Bloom T."/>
            <person name="Bloom T."/>
            <person name="Boguslavskiy L."/>
            <person name="Bonnet C."/>
            <person name="Boukhgalter B."/>
            <person name="Bourzgui I."/>
            <person name="Brown A."/>
            <person name="Cahill P."/>
            <person name="Channer S."/>
            <person name="Cheshatsang Y."/>
            <person name="Chuda L."/>
            <person name="Citroen M."/>
            <person name="Collymore A."/>
            <person name="Cooke P."/>
            <person name="Costello M."/>
            <person name="D'Aco K."/>
            <person name="Daza R."/>
            <person name="De Haan G."/>
            <person name="DeGray S."/>
            <person name="DeMaso C."/>
            <person name="Dhargay N."/>
            <person name="Dooley K."/>
            <person name="Dooley E."/>
            <person name="Doricent M."/>
            <person name="Dorje P."/>
            <person name="Dorjee K."/>
            <person name="Dupes A."/>
            <person name="Elong R."/>
            <person name="Falk J."/>
            <person name="Farina A."/>
            <person name="Faro S."/>
            <person name="Ferguson D."/>
            <person name="Fisher S."/>
            <person name="Foley C.D."/>
            <person name="Franke A."/>
            <person name="Friedrich D."/>
            <person name="Gadbois L."/>
            <person name="Gearin G."/>
            <person name="Gearin C.R."/>
            <person name="Giannoukos G."/>
            <person name="Goode T."/>
            <person name="Graham J."/>
            <person name="Grandbois E."/>
            <person name="Grewal S."/>
            <person name="Gyaltsen K."/>
            <person name="Hafez N."/>
            <person name="Hagos B."/>
            <person name="Hall J."/>
            <person name="Henson C."/>
            <person name="Hollinger A."/>
            <person name="Honan T."/>
            <person name="Huard M.D."/>
            <person name="Hughes L."/>
            <person name="Hurhula B."/>
            <person name="Husby M.E."/>
            <person name="Kamat A."/>
            <person name="Kanga B."/>
            <person name="Kashin S."/>
            <person name="Khazanovich D."/>
            <person name="Kisner P."/>
            <person name="Lance K."/>
            <person name="Lara M."/>
            <person name="Lee W."/>
            <person name="Lennon N."/>
            <person name="Letendre F."/>
            <person name="LeVine R."/>
            <person name="Lipovsky A."/>
            <person name="Liu X."/>
            <person name="Liu J."/>
            <person name="Liu S."/>
            <person name="Lokyitsang T."/>
            <person name="Lokyitsang Y."/>
            <person name="Lubonja R."/>
            <person name="Lui A."/>
            <person name="MacDonald P."/>
            <person name="Magnisalis V."/>
            <person name="Maru K."/>
            <person name="Matthews C."/>
            <person name="McCusker W."/>
            <person name="McDonough S."/>
            <person name="Mehta T."/>
            <person name="Meldrim J."/>
            <person name="Meneus L."/>
            <person name="Mihai O."/>
            <person name="Mihalev A."/>
            <person name="Mihova T."/>
            <person name="Mittelman R."/>
            <person name="Mlenga V."/>
            <person name="Montmayeur A."/>
            <person name="Mulrain L."/>
            <person name="Navidi A."/>
            <person name="Naylor J."/>
            <person name="Negash T."/>
            <person name="Nguyen T."/>
            <person name="Nguyen N."/>
            <person name="Nicol R."/>
            <person name="Norbu C."/>
            <person name="Norbu N."/>
            <person name="Novod N."/>
            <person name="O'Neill B."/>
            <person name="Osman S."/>
            <person name="Markiewicz E."/>
            <person name="Oyono O.L."/>
            <person name="Patti C."/>
            <person name="Phunkhang P."/>
            <person name="Pierre F."/>
            <person name="Priest M."/>
            <person name="Raghuraman S."/>
            <person name="Rege F."/>
            <person name="Reyes R."/>
            <person name="Rise C."/>
            <person name="Rogov P."/>
            <person name="Ross K."/>
            <person name="Ryan E."/>
            <person name="Settipalli S."/>
            <person name="Shea T."/>
            <person name="Sherpa N."/>
            <person name="Shi L."/>
            <person name="Shih D."/>
            <person name="Sparrow T."/>
            <person name="Spaulding J."/>
            <person name="Stalker J."/>
            <person name="Stange-Thomann N."/>
            <person name="Stavropoulos S."/>
            <person name="Stone C."/>
            <person name="Strader C."/>
            <person name="Tesfaye S."/>
            <person name="Thomson T."/>
            <person name="Thoulutsang Y."/>
            <person name="Thoulutsang D."/>
            <person name="Topham K."/>
            <person name="Topping I."/>
            <person name="Tsamla T."/>
            <person name="Vassiliev H."/>
            <person name="Vo A."/>
            <person name="Wangchuk T."/>
            <person name="Wangdi T."/>
            <person name="Weiand M."/>
            <person name="Wilkinson J."/>
            <person name="Wilson A."/>
            <person name="Yadav S."/>
            <person name="Young G."/>
            <person name="Yu Q."/>
            <person name="Zembek L."/>
            <person name="Zhong D."/>
            <person name="Zimmer A."/>
            <person name="Zwirko Z."/>
            <person name="Jaffe D.B."/>
            <person name="Alvarez P."/>
            <person name="Brockman W."/>
            <person name="Butler J."/>
            <person name="Chin C."/>
            <person name="Gnerre S."/>
            <person name="MacCallum I."/>
            <person name="Graves J.A."/>
            <person name="Ponting C.P."/>
            <person name="Breen M."/>
            <person name="Samollow P.B."/>
            <person name="Lander E.S."/>
            <person name="Lindblad-Toh K."/>
        </authorList>
    </citation>
    <scope>NUCLEOTIDE SEQUENCE [LARGE SCALE GENOMIC DNA]</scope>
</reference>
<dbReference type="GeneTree" id="ENSGT00950000182987"/>
<keyword evidence="9" id="KW-1185">Reference proteome</keyword>
<keyword evidence="6" id="KW-0324">Glycolysis</keyword>
<evidence type="ECO:0000256" key="6">
    <source>
        <dbReference type="ARBA" id="ARBA00023152"/>
    </source>
</evidence>
<dbReference type="eggNOG" id="KOG1557">
    <property type="taxonomic scope" value="Eukaryota"/>
</dbReference>
<dbReference type="Proteomes" id="UP000002280">
    <property type="component" value="Chromosome 7"/>
</dbReference>
<evidence type="ECO:0000256" key="2">
    <source>
        <dbReference type="ARBA" id="ARBA00004714"/>
    </source>
</evidence>
<evidence type="ECO:0000256" key="4">
    <source>
        <dbReference type="ARBA" id="ARBA00013068"/>
    </source>
</evidence>
<dbReference type="GO" id="GO:0005829">
    <property type="term" value="C:cytosol"/>
    <property type="evidence" value="ECO:0000318"/>
    <property type="project" value="GO_Central"/>
</dbReference>
<dbReference type="HOGENOM" id="CLU_031243_0_0_1"/>
<dbReference type="SUPFAM" id="SSF51569">
    <property type="entry name" value="Aldolase"/>
    <property type="match status" value="1"/>
</dbReference>
<dbReference type="NCBIfam" id="NF033379">
    <property type="entry name" value="FrucBisAld_I"/>
    <property type="match status" value="1"/>
</dbReference>
<organism evidence="8 9">
    <name type="scientific">Monodelphis domestica</name>
    <name type="common">Gray short-tailed opossum</name>
    <dbReference type="NCBI Taxonomy" id="13616"/>
    <lineage>
        <taxon>Eukaryota</taxon>
        <taxon>Metazoa</taxon>
        <taxon>Chordata</taxon>
        <taxon>Craniata</taxon>
        <taxon>Vertebrata</taxon>
        <taxon>Euteleostomi</taxon>
        <taxon>Mammalia</taxon>
        <taxon>Metatheria</taxon>
        <taxon>Didelphimorphia</taxon>
        <taxon>Didelphidae</taxon>
        <taxon>Monodelphis</taxon>
    </lineage>
</organism>
<evidence type="ECO:0000256" key="1">
    <source>
        <dbReference type="ARBA" id="ARBA00000441"/>
    </source>
</evidence>
<dbReference type="GO" id="GO:0004332">
    <property type="term" value="F:fructose-bisphosphate aldolase activity"/>
    <property type="evidence" value="ECO:0000318"/>
    <property type="project" value="GO_Central"/>
</dbReference>
<evidence type="ECO:0000313" key="9">
    <source>
        <dbReference type="Proteomes" id="UP000002280"/>
    </source>
</evidence>
<protein>
    <recommendedName>
        <fullName evidence="5">Fructose-bisphosphate aldolase</fullName>
        <ecNumber evidence="4">4.1.2.13</ecNumber>
    </recommendedName>
</protein>
<dbReference type="PANTHER" id="PTHR11627">
    <property type="entry name" value="FRUCTOSE-BISPHOSPHATE ALDOLASE"/>
    <property type="match status" value="1"/>
</dbReference>
<comment type="pathway">
    <text evidence="2">Carbohydrate degradation; glycolysis; D-glyceraldehyde 3-phosphate and glycerone phosphate from D-glucose: step 4/4.</text>
</comment>
<reference evidence="8" key="2">
    <citation type="submission" date="2025-08" db="UniProtKB">
        <authorList>
            <consortium name="Ensembl"/>
        </authorList>
    </citation>
    <scope>IDENTIFICATION</scope>
</reference>
<dbReference type="Ensembl" id="ENSMODT00000037039.2">
    <property type="protein sequence ID" value="ENSMODP00000035453.2"/>
    <property type="gene ID" value="ENSMODG00000024751.2"/>
</dbReference>
<dbReference type="Bgee" id="ENSMODG00000024751">
    <property type="expression patterns" value="Expressed in spermatid and 8 other cell types or tissues"/>
</dbReference>
<evidence type="ECO:0000256" key="3">
    <source>
        <dbReference type="ARBA" id="ARBA00010387"/>
    </source>
</evidence>
<dbReference type="CDD" id="cd00948">
    <property type="entry name" value="FBP_aldolase_I_a"/>
    <property type="match status" value="1"/>
</dbReference>
<accession>F7GKI1</accession>
<dbReference type="OMA" id="RAYRQML"/>
<dbReference type="AlphaFoldDB" id="F7GKI1"/>
<dbReference type="InterPro" id="IPR013785">
    <property type="entry name" value="Aldolase_TIM"/>
</dbReference>
<dbReference type="STRING" id="13616.ENSMODP00000035453"/>
<evidence type="ECO:0000313" key="8">
    <source>
        <dbReference type="Ensembl" id="ENSMODP00000035453.2"/>
    </source>
</evidence>
<keyword evidence="7" id="KW-0456">Lyase</keyword>